<protein>
    <submittedName>
        <fullName evidence="1">Uncharacterized protein</fullName>
    </submittedName>
</protein>
<evidence type="ECO:0000313" key="2">
    <source>
        <dbReference type="Proteomes" id="UP001519273"/>
    </source>
</evidence>
<organism evidence="1 2">
    <name type="scientific">Paenibacillus sediminis</name>
    <dbReference type="NCBI Taxonomy" id="664909"/>
    <lineage>
        <taxon>Bacteria</taxon>
        <taxon>Bacillati</taxon>
        <taxon>Bacillota</taxon>
        <taxon>Bacilli</taxon>
        <taxon>Bacillales</taxon>
        <taxon>Paenibacillaceae</taxon>
        <taxon>Paenibacillus</taxon>
    </lineage>
</organism>
<sequence length="34" mass="3679">MSAENKVLDFYGCFGNTSTEFSVTIADPIEHSPA</sequence>
<evidence type="ECO:0000313" key="1">
    <source>
        <dbReference type="EMBL" id="MBP1937319.1"/>
    </source>
</evidence>
<name>A0ABS4H465_9BACL</name>
<keyword evidence="2" id="KW-1185">Reference proteome</keyword>
<dbReference type="Proteomes" id="UP001519273">
    <property type="component" value="Unassembled WGS sequence"/>
</dbReference>
<proteinExistence type="predicted"/>
<comment type="caution">
    <text evidence="1">The sequence shown here is derived from an EMBL/GenBank/DDBJ whole genome shotgun (WGS) entry which is preliminary data.</text>
</comment>
<dbReference type="EMBL" id="JAGGKP010000004">
    <property type="protein sequence ID" value="MBP1937319.1"/>
    <property type="molecule type" value="Genomic_DNA"/>
</dbReference>
<gene>
    <name evidence="1" type="ORF">J2Z20_002212</name>
</gene>
<reference evidence="1 2" key="1">
    <citation type="submission" date="2021-03" db="EMBL/GenBank/DDBJ databases">
        <title>Genomic Encyclopedia of Type Strains, Phase IV (KMG-IV): sequencing the most valuable type-strain genomes for metagenomic binning, comparative biology and taxonomic classification.</title>
        <authorList>
            <person name="Goeker M."/>
        </authorList>
    </citation>
    <scope>NUCLEOTIDE SEQUENCE [LARGE SCALE GENOMIC DNA]</scope>
    <source>
        <strain evidence="1 2">DSM 23491</strain>
    </source>
</reference>
<accession>A0ABS4H465</accession>